<dbReference type="Gene3D" id="3.30.70.20">
    <property type="match status" value="1"/>
</dbReference>
<keyword evidence="8 9" id="KW-0411">Iron-sulfur</keyword>
<evidence type="ECO:0000256" key="3">
    <source>
        <dbReference type="ARBA" id="ARBA00022448"/>
    </source>
</evidence>
<dbReference type="InterPro" id="IPR017896">
    <property type="entry name" value="4Fe4S_Fe-S-bd"/>
</dbReference>
<dbReference type="SUPFAM" id="SSF54862">
    <property type="entry name" value="4Fe-4S ferredoxins"/>
    <property type="match status" value="1"/>
</dbReference>
<evidence type="ECO:0000259" key="10">
    <source>
        <dbReference type="PROSITE" id="PS51379"/>
    </source>
</evidence>
<gene>
    <name evidence="11" type="ordered locus">Gura_2497</name>
</gene>
<evidence type="ECO:0000256" key="5">
    <source>
        <dbReference type="ARBA" id="ARBA00022723"/>
    </source>
</evidence>
<dbReference type="Pfam" id="PF13370">
    <property type="entry name" value="Fer4_13"/>
    <property type="match status" value="1"/>
</dbReference>
<dbReference type="OrthoDB" id="9803319at2"/>
<evidence type="ECO:0000256" key="2">
    <source>
        <dbReference type="ARBA" id="ARBA00003532"/>
    </source>
</evidence>
<dbReference type="Proteomes" id="UP000006695">
    <property type="component" value="Chromosome"/>
</dbReference>
<dbReference type="AlphaFoldDB" id="A5G4F7"/>
<evidence type="ECO:0000256" key="4">
    <source>
        <dbReference type="ARBA" id="ARBA00022485"/>
    </source>
</evidence>
<protein>
    <recommendedName>
        <fullName evidence="9">Ferredoxin</fullName>
    </recommendedName>
</protein>
<keyword evidence="6 9" id="KW-0249">Electron transport</keyword>
<dbReference type="InterPro" id="IPR001080">
    <property type="entry name" value="3Fe4S_ferredoxin"/>
</dbReference>
<evidence type="ECO:0000256" key="6">
    <source>
        <dbReference type="ARBA" id="ARBA00022982"/>
    </source>
</evidence>
<evidence type="ECO:0000256" key="9">
    <source>
        <dbReference type="RuleBase" id="RU368020"/>
    </source>
</evidence>
<comment type="cofactor">
    <cofactor evidence="1">
        <name>[4Fe-4S] cluster</name>
        <dbReference type="ChEBI" id="CHEBI:49883"/>
    </cofactor>
</comment>
<evidence type="ECO:0000256" key="1">
    <source>
        <dbReference type="ARBA" id="ARBA00001966"/>
    </source>
</evidence>
<dbReference type="GO" id="GO:0051539">
    <property type="term" value="F:4 iron, 4 sulfur cluster binding"/>
    <property type="evidence" value="ECO:0007669"/>
    <property type="project" value="UniProtKB-KW"/>
</dbReference>
<evidence type="ECO:0000313" key="11">
    <source>
        <dbReference type="EMBL" id="ABQ26675.1"/>
    </source>
</evidence>
<dbReference type="KEGG" id="gur:Gura_2497"/>
<evidence type="ECO:0000313" key="12">
    <source>
        <dbReference type="Proteomes" id="UP000006695"/>
    </source>
</evidence>
<dbReference type="PANTHER" id="PTHR39163:SF1">
    <property type="entry name" value="FERREDOXIN"/>
    <property type="match status" value="1"/>
</dbReference>
<feature type="domain" description="4Fe-4S ferredoxin-type" evidence="10">
    <location>
        <begin position="3"/>
        <end position="31"/>
    </location>
</feature>
<sequence length="66" mass="7125">MARTVRVNTDTCISCGLCVSLAPEVFKLVDGKSFVYNPEGAPENKIQECIAGCPVSAIHWKEDDAP</sequence>
<evidence type="ECO:0000256" key="8">
    <source>
        <dbReference type="ARBA" id="ARBA00023014"/>
    </source>
</evidence>
<organism evidence="11 12">
    <name type="scientific">Geotalea uraniireducens (strain Rf4)</name>
    <name type="common">Geobacter uraniireducens</name>
    <dbReference type="NCBI Taxonomy" id="351605"/>
    <lineage>
        <taxon>Bacteria</taxon>
        <taxon>Pseudomonadati</taxon>
        <taxon>Thermodesulfobacteriota</taxon>
        <taxon>Desulfuromonadia</taxon>
        <taxon>Geobacterales</taxon>
        <taxon>Geobacteraceae</taxon>
        <taxon>Geotalea</taxon>
    </lineage>
</organism>
<comment type="function">
    <text evidence="2 9">Ferredoxins are iron-sulfur proteins that transfer electrons in a wide variety of metabolic reactions.</text>
</comment>
<dbReference type="EMBL" id="CP000698">
    <property type="protein sequence ID" value="ABQ26675.1"/>
    <property type="molecule type" value="Genomic_DNA"/>
</dbReference>
<accession>A5G4F7</accession>
<keyword evidence="3 9" id="KW-0813">Transport</keyword>
<dbReference type="HOGENOM" id="CLU_139698_6_4_7"/>
<dbReference type="GO" id="GO:0005506">
    <property type="term" value="F:iron ion binding"/>
    <property type="evidence" value="ECO:0007669"/>
    <property type="project" value="UniProtKB-UniRule"/>
</dbReference>
<dbReference type="PROSITE" id="PS51379">
    <property type="entry name" value="4FE4S_FER_2"/>
    <property type="match status" value="1"/>
</dbReference>
<name>A5G4F7_GEOUR</name>
<keyword evidence="5 9" id="KW-0479">Metal-binding</keyword>
<dbReference type="RefSeq" id="WP_011939362.1">
    <property type="nucleotide sequence ID" value="NC_009483.1"/>
</dbReference>
<reference evidence="11 12" key="1">
    <citation type="submission" date="2007-05" db="EMBL/GenBank/DDBJ databases">
        <title>Complete sequence of Geobacter uraniireducens Rf4.</title>
        <authorList>
            <consortium name="US DOE Joint Genome Institute"/>
            <person name="Copeland A."/>
            <person name="Lucas S."/>
            <person name="Lapidus A."/>
            <person name="Barry K."/>
            <person name="Detter J.C."/>
            <person name="Glavina del Rio T."/>
            <person name="Hammon N."/>
            <person name="Israni S."/>
            <person name="Dalin E."/>
            <person name="Tice H."/>
            <person name="Pitluck S."/>
            <person name="Chertkov O."/>
            <person name="Brettin T."/>
            <person name="Bruce D."/>
            <person name="Han C."/>
            <person name="Schmutz J."/>
            <person name="Larimer F."/>
            <person name="Land M."/>
            <person name="Hauser L."/>
            <person name="Kyrpides N."/>
            <person name="Mikhailova N."/>
            <person name="Shelobolina E."/>
            <person name="Aklujkar M."/>
            <person name="Lovley D."/>
            <person name="Richardson P."/>
        </authorList>
    </citation>
    <scope>NUCLEOTIDE SEQUENCE [LARGE SCALE GENOMIC DNA]</scope>
    <source>
        <strain evidence="11 12">Rf4</strain>
    </source>
</reference>
<dbReference type="GO" id="GO:0009055">
    <property type="term" value="F:electron transfer activity"/>
    <property type="evidence" value="ECO:0007669"/>
    <property type="project" value="UniProtKB-UniRule"/>
</dbReference>
<dbReference type="InterPro" id="IPR052395">
    <property type="entry name" value="ET_Ferredoxin"/>
</dbReference>
<dbReference type="STRING" id="351605.Gura_2497"/>
<dbReference type="PANTHER" id="PTHR39163">
    <property type="entry name" value="FERREDOXIN"/>
    <property type="match status" value="1"/>
</dbReference>
<keyword evidence="4" id="KW-0004">4Fe-4S</keyword>
<proteinExistence type="predicted"/>
<keyword evidence="7 9" id="KW-0408">Iron</keyword>
<evidence type="ECO:0000256" key="7">
    <source>
        <dbReference type="ARBA" id="ARBA00023004"/>
    </source>
</evidence>
<dbReference type="PRINTS" id="PR00352">
    <property type="entry name" value="3FE4SFRDOXIN"/>
</dbReference>
<keyword evidence="12" id="KW-1185">Reference proteome</keyword>